<sequence>MPNALQRSPSSYKIANIDVPQVPIGVYGASALKHFHQTSMVPPIGPLKKRGRPPTKTGQTVSTINAGSATRCSRRNQRGGGNMSGYDRGSTYAHCKPCFHCINDILSKPRRVFYFSAPKTRNKNTEGMVKNIIE</sequence>
<organism evidence="2 3">
    <name type="scientific">Caerostris extrusa</name>
    <name type="common">Bark spider</name>
    <name type="synonym">Caerostris bankana</name>
    <dbReference type="NCBI Taxonomy" id="172846"/>
    <lineage>
        <taxon>Eukaryota</taxon>
        <taxon>Metazoa</taxon>
        <taxon>Ecdysozoa</taxon>
        <taxon>Arthropoda</taxon>
        <taxon>Chelicerata</taxon>
        <taxon>Arachnida</taxon>
        <taxon>Araneae</taxon>
        <taxon>Araneomorphae</taxon>
        <taxon>Entelegynae</taxon>
        <taxon>Araneoidea</taxon>
        <taxon>Araneidae</taxon>
        <taxon>Caerostris</taxon>
    </lineage>
</organism>
<accession>A0AAV4V6B9</accession>
<feature type="region of interest" description="Disordered" evidence="1">
    <location>
        <begin position="40"/>
        <end position="86"/>
    </location>
</feature>
<evidence type="ECO:0000313" key="2">
    <source>
        <dbReference type="EMBL" id="GIY65563.1"/>
    </source>
</evidence>
<comment type="caution">
    <text evidence="2">The sequence shown here is derived from an EMBL/GenBank/DDBJ whole genome shotgun (WGS) entry which is preliminary data.</text>
</comment>
<dbReference type="AlphaFoldDB" id="A0AAV4V6B9"/>
<proteinExistence type="predicted"/>
<dbReference type="Proteomes" id="UP001054945">
    <property type="component" value="Unassembled WGS sequence"/>
</dbReference>
<gene>
    <name evidence="2" type="ORF">CEXT_315711</name>
</gene>
<evidence type="ECO:0000256" key="1">
    <source>
        <dbReference type="SAM" id="MobiDB-lite"/>
    </source>
</evidence>
<keyword evidence="3" id="KW-1185">Reference proteome</keyword>
<reference evidence="2 3" key="1">
    <citation type="submission" date="2021-06" db="EMBL/GenBank/DDBJ databases">
        <title>Caerostris extrusa draft genome.</title>
        <authorList>
            <person name="Kono N."/>
            <person name="Arakawa K."/>
        </authorList>
    </citation>
    <scope>NUCLEOTIDE SEQUENCE [LARGE SCALE GENOMIC DNA]</scope>
</reference>
<feature type="compositionally biased region" description="Polar residues" evidence="1">
    <location>
        <begin position="56"/>
        <end position="71"/>
    </location>
</feature>
<name>A0AAV4V6B9_CAEEX</name>
<dbReference type="EMBL" id="BPLR01014004">
    <property type="protein sequence ID" value="GIY65563.1"/>
    <property type="molecule type" value="Genomic_DNA"/>
</dbReference>
<evidence type="ECO:0000313" key="3">
    <source>
        <dbReference type="Proteomes" id="UP001054945"/>
    </source>
</evidence>
<protein>
    <submittedName>
        <fullName evidence="2">Uncharacterized protein</fullName>
    </submittedName>
</protein>